<keyword evidence="2" id="KW-0699">rRNA-binding</keyword>
<feature type="domain" description="RNA-binding S4" evidence="6">
    <location>
        <begin position="1"/>
        <end position="62"/>
    </location>
</feature>
<dbReference type="SMART" id="SM00363">
    <property type="entry name" value="S4"/>
    <property type="match status" value="1"/>
</dbReference>
<evidence type="ECO:0000313" key="8">
    <source>
        <dbReference type="Proteomes" id="UP000297288"/>
    </source>
</evidence>
<dbReference type="InterPro" id="IPR036986">
    <property type="entry name" value="S4_RNA-bd_sf"/>
</dbReference>
<keyword evidence="3 5" id="KW-0694">RNA-binding</keyword>
<proteinExistence type="predicted"/>
<keyword evidence="1" id="KW-0820">tRNA-binding</keyword>
<evidence type="ECO:0000256" key="3">
    <source>
        <dbReference type="ARBA" id="ARBA00022884"/>
    </source>
</evidence>
<reference evidence="7 8" key="1">
    <citation type="submission" date="2019-04" db="EMBL/GenBank/DDBJ databases">
        <title>Draft genome sequence data and analysis of a Fermenting Bacterium, Geotoga petraea strain HO-Geo1, isolated from heavy-oil petroleum reservoir in Russia.</title>
        <authorList>
            <person name="Grouzdev D.S."/>
            <person name="Semenova E.M."/>
            <person name="Sokolova D.S."/>
            <person name="Tourova T.P."/>
            <person name="Poltaraus A.B."/>
            <person name="Nazina T.N."/>
        </authorList>
    </citation>
    <scope>NUCLEOTIDE SEQUENCE [LARGE SCALE GENOMIC DNA]</scope>
    <source>
        <strain evidence="7 8">HO-Geo1</strain>
    </source>
</reference>
<dbReference type="AlphaFoldDB" id="A0A4Z0VYY4"/>
<evidence type="ECO:0000256" key="2">
    <source>
        <dbReference type="ARBA" id="ARBA00022730"/>
    </source>
</evidence>
<evidence type="ECO:0000256" key="5">
    <source>
        <dbReference type="PROSITE-ProRule" id="PRU00182"/>
    </source>
</evidence>
<dbReference type="PROSITE" id="PS50889">
    <property type="entry name" value="S4"/>
    <property type="match status" value="1"/>
</dbReference>
<comment type="caution">
    <text evidence="7">The sequence shown here is derived from an EMBL/GenBank/DDBJ whole genome shotgun (WGS) entry which is preliminary data.</text>
</comment>
<dbReference type="EMBL" id="SRME01000005">
    <property type="protein sequence ID" value="TGG87266.1"/>
    <property type="molecule type" value="Genomic_DNA"/>
</dbReference>
<dbReference type="GO" id="GO:0019843">
    <property type="term" value="F:rRNA binding"/>
    <property type="evidence" value="ECO:0007669"/>
    <property type="project" value="UniProtKB-KW"/>
</dbReference>
<dbReference type="InterPro" id="IPR002942">
    <property type="entry name" value="S4_RNA-bd"/>
</dbReference>
<dbReference type="InterPro" id="IPR025490">
    <property type="entry name" value="RqcP"/>
</dbReference>
<dbReference type="Proteomes" id="UP000297288">
    <property type="component" value="Unassembled WGS sequence"/>
</dbReference>
<dbReference type="GO" id="GO:0006412">
    <property type="term" value="P:translation"/>
    <property type="evidence" value="ECO:0007669"/>
    <property type="project" value="UniProtKB-KW"/>
</dbReference>
<organism evidence="7 8">
    <name type="scientific">Geotoga petraea</name>
    <dbReference type="NCBI Taxonomy" id="28234"/>
    <lineage>
        <taxon>Bacteria</taxon>
        <taxon>Thermotogati</taxon>
        <taxon>Thermotogota</taxon>
        <taxon>Thermotogae</taxon>
        <taxon>Petrotogales</taxon>
        <taxon>Petrotogaceae</taxon>
        <taxon>Geotoga</taxon>
    </lineage>
</organism>
<name>A0A4Z0VYY4_9BACT</name>
<dbReference type="Pfam" id="PF01479">
    <property type="entry name" value="S4"/>
    <property type="match status" value="1"/>
</dbReference>
<evidence type="ECO:0000259" key="6">
    <source>
        <dbReference type="SMART" id="SM00363"/>
    </source>
</evidence>
<dbReference type="Gene3D" id="3.10.290.10">
    <property type="entry name" value="RNA-binding S4 domain"/>
    <property type="match status" value="1"/>
</dbReference>
<keyword evidence="4" id="KW-0648">Protein biosynthesis</keyword>
<dbReference type="CDD" id="cd00165">
    <property type="entry name" value="S4"/>
    <property type="match status" value="1"/>
</dbReference>
<accession>A0A4Z0VYY4</accession>
<sequence>MRLDKFLKKNKIVKRRVIAHDLCVNGMVLKENRELKPGYEVKDGDLITLNFGKKVLSIKVIDDYDFEIIEEKFIKGD</sequence>
<gene>
    <name evidence="7" type="ORF">E4650_08145</name>
</gene>
<dbReference type="OrthoDB" id="9805210at2"/>
<evidence type="ECO:0000256" key="4">
    <source>
        <dbReference type="ARBA" id="ARBA00022917"/>
    </source>
</evidence>
<protein>
    <submittedName>
        <fullName evidence="7">RNA-binding S4 domain-containing protein</fullName>
    </submittedName>
</protein>
<dbReference type="GO" id="GO:0000049">
    <property type="term" value="F:tRNA binding"/>
    <property type="evidence" value="ECO:0007669"/>
    <property type="project" value="UniProtKB-KW"/>
</dbReference>
<dbReference type="RefSeq" id="WP_135403070.1">
    <property type="nucleotide sequence ID" value="NZ_SRME01000005.1"/>
</dbReference>
<dbReference type="PIRSF" id="PIRSF038881">
    <property type="entry name" value="RNAbp_HP1423"/>
    <property type="match status" value="1"/>
</dbReference>
<evidence type="ECO:0000256" key="1">
    <source>
        <dbReference type="ARBA" id="ARBA00022555"/>
    </source>
</evidence>
<dbReference type="SUPFAM" id="SSF55174">
    <property type="entry name" value="Alpha-L RNA-binding motif"/>
    <property type="match status" value="1"/>
</dbReference>
<evidence type="ECO:0000313" key="7">
    <source>
        <dbReference type="EMBL" id="TGG87266.1"/>
    </source>
</evidence>